<name>A0A7E4VPW2_PANRE</name>
<organism evidence="1 2">
    <name type="scientific">Panagrellus redivivus</name>
    <name type="common">Microworm</name>
    <dbReference type="NCBI Taxonomy" id="6233"/>
    <lineage>
        <taxon>Eukaryota</taxon>
        <taxon>Metazoa</taxon>
        <taxon>Ecdysozoa</taxon>
        <taxon>Nematoda</taxon>
        <taxon>Chromadorea</taxon>
        <taxon>Rhabditida</taxon>
        <taxon>Tylenchina</taxon>
        <taxon>Panagrolaimomorpha</taxon>
        <taxon>Panagrolaimoidea</taxon>
        <taxon>Panagrolaimidae</taxon>
        <taxon>Panagrellus</taxon>
    </lineage>
</organism>
<keyword evidence="1" id="KW-1185">Reference proteome</keyword>
<accession>A0A7E4VPW2</accession>
<sequence>MCPIRQFTEDQPSFNHLSSGPLAALSPVIDFVDDMIQSFLTDPSCFVRSYTPALMNELRAYARAQNKTFPSLIQSSQIEKSKDSGNWVDRLNVIVIEITQVVARHECATKYSKTRVEGNTVSCTDEY</sequence>
<reference evidence="1" key="1">
    <citation type="journal article" date="2013" name="Genetics">
        <title>The draft genome and transcriptome of Panagrellus redivivus are shaped by the harsh demands of a free-living lifestyle.</title>
        <authorList>
            <person name="Srinivasan J."/>
            <person name="Dillman A.R."/>
            <person name="Macchietto M.G."/>
            <person name="Heikkinen L."/>
            <person name="Lakso M."/>
            <person name="Fracchia K.M."/>
            <person name="Antoshechkin I."/>
            <person name="Mortazavi A."/>
            <person name="Wong G."/>
            <person name="Sternberg P.W."/>
        </authorList>
    </citation>
    <scope>NUCLEOTIDE SEQUENCE [LARGE SCALE GENOMIC DNA]</scope>
    <source>
        <strain evidence="1">MT8872</strain>
    </source>
</reference>
<protein>
    <submittedName>
        <fullName evidence="2">Uncharacterized protein</fullName>
    </submittedName>
</protein>
<dbReference type="WBParaSite" id="Pan_g23750.t1">
    <property type="protein sequence ID" value="Pan_g23750.t1"/>
    <property type="gene ID" value="Pan_g23750"/>
</dbReference>
<evidence type="ECO:0000313" key="2">
    <source>
        <dbReference type="WBParaSite" id="Pan_g23750.t1"/>
    </source>
</evidence>
<dbReference type="Proteomes" id="UP000492821">
    <property type="component" value="Unassembled WGS sequence"/>
</dbReference>
<proteinExistence type="predicted"/>
<dbReference type="AlphaFoldDB" id="A0A7E4VPW2"/>
<evidence type="ECO:0000313" key="1">
    <source>
        <dbReference type="Proteomes" id="UP000492821"/>
    </source>
</evidence>
<reference evidence="2" key="2">
    <citation type="submission" date="2020-10" db="UniProtKB">
        <authorList>
            <consortium name="WormBaseParasite"/>
        </authorList>
    </citation>
    <scope>IDENTIFICATION</scope>
</reference>